<dbReference type="PANTHER" id="PTHR45833:SF1">
    <property type="entry name" value="METHIONINE SYNTHASE"/>
    <property type="match status" value="1"/>
</dbReference>
<dbReference type="SUPFAM" id="SSF52242">
    <property type="entry name" value="Cobalamin (vitamin B12)-binding domain"/>
    <property type="match status" value="1"/>
</dbReference>
<feature type="domain" description="B12-binding" evidence="4">
    <location>
        <begin position="101"/>
        <end position="227"/>
    </location>
</feature>
<evidence type="ECO:0000259" key="4">
    <source>
        <dbReference type="PROSITE" id="PS51332"/>
    </source>
</evidence>
<gene>
    <name evidence="5" type="ORF">WIS52_10420</name>
</gene>
<dbReference type="InterPro" id="IPR050554">
    <property type="entry name" value="Met_Synthase/Corrinoid"/>
</dbReference>
<dbReference type="Proteomes" id="UP001494902">
    <property type="component" value="Unassembled WGS sequence"/>
</dbReference>
<name>A0ABV1K8T3_9PSEU</name>
<evidence type="ECO:0000313" key="6">
    <source>
        <dbReference type="Proteomes" id="UP001494902"/>
    </source>
</evidence>
<comment type="caution">
    <text evidence="5">The sequence shown here is derived from an EMBL/GenBank/DDBJ whole genome shotgun (WGS) entry which is preliminary data.</text>
</comment>
<evidence type="ECO:0000256" key="1">
    <source>
        <dbReference type="ARBA" id="ARBA00022723"/>
    </source>
</evidence>
<reference evidence="5 6" key="1">
    <citation type="submission" date="2024-03" db="EMBL/GenBank/DDBJ databases">
        <title>Draft genome sequence of Pseudonocardia nematodicida JCM 31783.</title>
        <authorList>
            <person name="Butdee W."/>
            <person name="Duangmal K."/>
        </authorList>
    </citation>
    <scope>NUCLEOTIDE SEQUENCE [LARGE SCALE GENOMIC DNA]</scope>
    <source>
        <strain evidence="5 6">JCM 31783</strain>
    </source>
</reference>
<organism evidence="5 6">
    <name type="scientific">Pseudonocardia nematodicida</name>
    <dbReference type="NCBI Taxonomy" id="1206997"/>
    <lineage>
        <taxon>Bacteria</taxon>
        <taxon>Bacillati</taxon>
        <taxon>Actinomycetota</taxon>
        <taxon>Actinomycetes</taxon>
        <taxon>Pseudonocardiales</taxon>
        <taxon>Pseudonocardiaceae</taxon>
        <taxon>Pseudonocardia</taxon>
    </lineage>
</organism>
<protein>
    <submittedName>
        <fullName evidence="5">Cobalamin-dependent protein</fullName>
    </submittedName>
</protein>
<dbReference type="Gene3D" id="3.40.50.280">
    <property type="entry name" value="Cobalamin-binding domain"/>
    <property type="match status" value="1"/>
</dbReference>
<evidence type="ECO:0000313" key="5">
    <source>
        <dbReference type="EMBL" id="MEQ3550887.1"/>
    </source>
</evidence>
<dbReference type="InterPro" id="IPR036724">
    <property type="entry name" value="Cobalamin-bd_sf"/>
</dbReference>
<dbReference type="PANTHER" id="PTHR45833">
    <property type="entry name" value="METHIONINE SYNTHASE"/>
    <property type="match status" value="1"/>
</dbReference>
<evidence type="ECO:0000256" key="2">
    <source>
        <dbReference type="ARBA" id="ARBA00023285"/>
    </source>
</evidence>
<dbReference type="Pfam" id="PF02607">
    <property type="entry name" value="B12-binding_2"/>
    <property type="match status" value="1"/>
</dbReference>
<keyword evidence="2" id="KW-0170">Cobalt</keyword>
<dbReference type="Pfam" id="PF02310">
    <property type="entry name" value="B12-binding"/>
    <property type="match status" value="1"/>
</dbReference>
<dbReference type="InterPro" id="IPR036594">
    <property type="entry name" value="Meth_synthase_dom"/>
</dbReference>
<dbReference type="InterPro" id="IPR006158">
    <property type="entry name" value="Cobalamin-bd"/>
</dbReference>
<proteinExistence type="predicted"/>
<dbReference type="PROSITE" id="PS51332">
    <property type="entry name" value="B12_BINDING"/>
    <property type="match status" value="1"/>
</dbReference>
<dbReference type="EMBL" id="JBEDNQ010000004">
    <property type="protein sequence ID" value="MEQ3550887.1"/>
    <property type="molecule type" value="Genomic_DNA"/>
</dbReference>
<dbReference type="Gene3D" id="1.10.1240.10">
    <property type="entry name" value="Methionine synthase domain"/>
    <property type="match status" value="1"/>
</dbReference>
<keyword evidence="1" id="KW-0479">Metal-binding</keyword>
<keyword evidence="6" id="KW-1185">Reference proteome</keyword>
<dbReference type="InterPro" id="IPR003759">
    <property type="entry name" value="Cbl-bd_cap"/>
</dbReference>
<feature type="region of interest" description="Disordered" evidence="3">
    <location>
        <begin position="354"/>
        <end position="379"/>
    </location>
</feature>
<dbReference type="RefSeq" id="WP_349297969.1">
    <property type="nucleotide sequence ID" value="NZ_JBEDNQ010000004.1"/>
</dbReference>
<accession>A0ABV1K8T3</accession>
<evidence type="ECO:0000256" key="3">
    <source>
        <dbReference type="SAM" id="MobiDB-lite"/>
    </source>
</evidence>
<sequence>MTEHGRHGTSTSAVRRYADLLWDAVLRGDEYTAVDVVVDALRDGVEAETVLLDLIGAVQQRVGAEWAANRISVAQEHAATAINERVIGTLALTRGRSAGDLGRITVACVDGEWHALPARLLTEVLRLRGFTVDYLGAQVPAAHLITHLHRTGPDAVALSSSIATRLPTAHATISACQAAGVPVIVGGPAFGTDGRYARLLGADAWAPDARTAAETLRGGLPAPANPHAQPMDDLPHLSDQEYTLVTRNAPTLVATVTEKLRERVPAMAGYDDEQVLRTAEDVRHIVDFLAVALYTGDPDLFGDFLDWTAEVLTARSVPASVLAPTLELLGAELRDFSRAARLLRSAAAARAAIDHGAAPASPPTPGADDAPLHRTGRPA</sequence>